<name>A0A841L9N2_9SPHN</name>
<dbReference type="RefSeq" id="WP_184200503.1">
    <property type="nucleotide sequence ID" value="NZ_BMOX01000045.1"/>
</dbReference>
<sequence>MATAAVAPRRTYAQRANEVADLINKICLLRSDADRWHETRDAAARAARKLALALDADGL</sequence>
<protein>
    <submittedName>
        <fullName evidence="1">Uncharacterized protein</fullName>
    </submittedName>
</protein>
<evidence type="ECO:0000313" key="2">
    <source>
        <dbReference type="Proteomes" id="UP000538147"/>
    </source>
</evidence>
<organism evidence="1 2">
    <name type="scientific">Polymorphobacter multimanifer</name>
    <dbReference type="NCBI Taxonomy" id="1070431"/>
    <lineage>
        <taxon>Bacteria</taxon>
        <taxon>Pseudomonadati</taxon>
        <taxon>Pseudomonadota</taxon>
        <taxon>Alphaproteobacteria</taxon>
        <taxon>Sphingomonadales</taxon>
        <taxon>Sphingosinicellaceae</taxon>
        <taxon>Polymorphobacter</taxon>
    </lineage>
</organism>
<dbReference type="Proteomes" id="UP000538147">
    <property type="component" value="Unassembled WGS sequence"/>
</dbReference>
<dbReference type="EMBL" id="JACIIV010000018">
    <property type="protein sequence ID" value="MBB6228341.1"/>
    <property type="molecule type" value="Genomic_DNA"/>
</dbReference>
<keyword evidence="2" id="KW-1185">Reference proteome</keyword>
<proteinExistence type="predicted"/>
<accession>A0A841L9N2</accession>
<evidence type="ECO:0000313" key="1">
    <source>
        <dbReference type="EMBL" id="MBB6228341.1"/>
    </source>
</evidence>
<reference evidence="1 2" key="1">
    <citation type="submission" date="2020-08" db="EMBL/GenBank/DDBJ databases">
        <title>Genomic Encyclopedia of Type Strains, Phase IV (KMG-IV): sequencing the most valuable type-strain genomes for metagenomic binning, comparative biology and taxonomic classification.</title>
        <authorList>
            <person name="Goeker M."/>
        </authorList>
    </citation>
    <scope>NUCLEOTIDE SEQUENCE [LARGE SCALE GENOMIC DNA]</scope>
    <source>
        <strain evidence="1 2">DSM 102189</strain>
    </source>
</reference>
<dbReference type="AlphaFoldDB" id="A0A841L9N2"/>
<comment type="caution">
    <text evidence="1">The sequence shown here is derived from an EMBL/GenBank/DDBJ whole genome shotgun (WGS) entry which is preliminary data.</text>
</comment>
<gene>
    <name evidence="1" type="ORF">FHS79_002526</name>
</gene>